<evidence type="ECO:0000313" key="2">
    <source>
        <dbReference type="Proteomes" id="UP001627154"/>
    </source>
</evidence>
<sequence length="262" mass="30099">MYLVYHTCGTASEVPAYVYGFHTYRARKNCQVFFAQLLSYVCTRGSFDERKETFCKCTARVHLEHCVIRVRDSFQNVFMGVLPFIKAGIHVSLDLLAVVLIGCKNKIDSGWLPLQPTWPRSRGHPLTTYVWRCIAAPFSYLYLLRALSERLRRTFVVRAWSFSSTTPINSTAPRASRGKECEKNRFSSLYRRRERAKLFLSPAQIAHVCKYAAPGHLLLRAGDYDDDDDDDDDEAPGSSPFMLIYKGGVERFFFSYITRAKK</sequence>
<name>A0ABD2XPW6_9HYME</name>
<keyword evidence="2" id="KW-1185">Reference proteome</keyword>
<dbReference type="Proteomes" id="UP001627154">
    <property type="component" value="Unassembled WGS sequence"/>
</dbReference>
<protein>
    <submittedName>
        <fullName evidence="1">Uncharacterized protein</fullName>
    </submittedName>
</protein>
<proteinExistence type="predicted"/>
<organism evidence="1 2">
    <name type="scientific">Trichogramma kaykai</name>
    <dbReference type="NCBI Taxonomy" id="54128"/>
    <lineage>
        <taxon>Eukaryota</taxon>
        <taxon>Metazoa</taxon>
        <taxon>Ecdysozoa</taxon>
        <taxon>Arthropoda</taxon>
        <taxon>Hexapoda</taxon>
        <taxon>Insecta</taxon>
        <taxon>Pterygota</taxon>
        <taxon>Neoptera</taxon>
        <taxon>Endopterygota</taxon>
        <taxon>Hymenoptera</taxon>
        <taxon>Apocrita</taxon>
        <taxon>Proctotrupomorpha</taxon>
        <taxon>Chalcidoidea</taxon>
        <taxon>Trichogrammatidae</taxon>
        <taxon>Trichogramma</taxon>
    </lineage>
</organism>
<dbReference type="EMBL" id="JBJJXI010000018">
    <property type="protein sequence ID" value="KAL3407058.1"/>
    <property type="molecule type" value="Genomic_DNA"/>
</dbReference>
<dbReference type="AlphaFoldDB" id="A0ABD2XPW6"/>
<accession>A0ABD2XPW6</accession>
<evidence type="ECO:0000313" key="1">
    <source>
        <dbReference type="EMBL" id="KAL3407058.1"/>
    </source>
</evidence>
<reference evidence="1 2" key="1">
    <citation type="journal article" date="2024" name="bioRxiv">
        <title>A reference genome for Trichogramma kaykai: A tiny desert-dwelling parasitoid wasp with competing sex-ratio distorters.</title>
        <authorList>
            <person name="Culotta J."/>
            <person name="Lindsey A.R."/>
        </authorList>
    </citation>
    <scope>NUCLEOTIDE SEQUENCE [LARGE SCALE GENOMIC DNA]</scope>
    <source>
        <strain evidence="1 2">KSX58</strain>
    </source>
</reference>
<comment type="caution">
    <text evidence="1">The sequence shown here is derived from an EMBL/GenBank/DDBJ whole genome shotgun (WGS) entry which is preliminary data.</text>
</comment>
<gene>
    <name evidence="1" type="ORF">TKK_001131</name>
</gene>